<evidence type="ECO:0000313" key="1">
    <source>
        <dbReference type="EMBL" id="SCY23338.1"/>
    </source>
</evidence>
<keyword evidence="2" id="KW-1185">Reference proteome</keyword>
<dbReference type="Proteomes" id="UP000183047">
    <property type="component" value="Unassembled WGS sequence"/>
</dbReference>
<accession>A0A1G5EA07</accession>
<name>A0A1G5EA07_9FIRM</name>
<sequence length="138" mass="15634">MERKFVMNLDPMNDGIVGTIEKTESTAGKCVVIGTNYDHKVISESRFEEITGKLSQEERLGLFIIGDYMLYYDNSKLINIDGNNYFIGSFLMVQVSNDGQHAYSWLGSGDIEAAKEEISDYFTEVIIDGERYDALYVD</sequence>
<reference evidence="2" key="1">
    <citation type="submission" date="2016-10" db="EMBL/GenBank/DDBJ databases">
        <authorList>
            <person name="Varghese N."/>
            <person name="Submissions S."/>
        </authorList>
    </citation>
    <scope>NUCLEOTIDE SEQUENCE [LARGE SCALE GENOMIC DNA]</scope>
    <source>
        <strain evidence="2">XBD2006</strain>
    </source>
</reference>
<gene>
    <name evidence="1" type="ORF">SAMN02910451_01854</name>
</gene>
<evidence type="ECO:0000313" key="2">
    <source>
        <dbReference type="Proteomes" id="UP000183047"/>
    </source>
</evidence>
<proteinExistence type="predicted"/>
<protein>
    <submittedName>
        <fullName evidence="1">Uncharacterized protein</fullName>
    </submittedName>
</protein>
<dbReference type="EMBL" id="FMUR01000010">
    <property type="protein sequence ID" value="SCY23338.1"/>
    <property type="molecule type" value="Genomic_DNA"/>
</dbReference>
<dbReference type="AlphaFoldDB" id="A0A1G5EA07"/>
<dbReference type="OrthoDB" id="2047923at2"/>
<dbReference type="RefSeq" id="WP_074462437.1">
    <property type="nucleotide sequence ID" value="NZ_FMUR01000010.1"/>
</dbReference>
<organism evidence="1 2">
    <name type="scientific">Butyrivibrio hungatei</name>
    <dbReference type="NCBI Taxonomy" id="185008"/>
    <lineage>
        <taxon>Bacteria</taxon>
        <taxon>Bacillati</taxon>
        <taxon>Bacillota</taxon>
        <taxon>Clostridia</taxon>
        <taxon>Lachnospirales</taxon>
        <taxon>Lachnospiraceae</taxon>
        <taxon>Butyrivibrio</taxon>
    </lineage>
</organism>